<dbReference type="InterPro" id="IPR027417">
    <property type="entry name" value="P-loop_NTPase"/>
</dbReference>
<keyword evidence="6" id="KW-0433">Leucine-rich repeat</keyword>
<dbReference type="GO" id="GO:0005737">
    <property type="term" value="C:cytoplasm"/>
    <property type="evidence" value="ECO:0007669"/>
    <property type="project" value="UniProtKB-SubCell"/>
</dbReference>
<dbReference type="Gene3D" id="3.40.50.300">
    <property type="entry name" value="P-loop containing nucleotide triphosphate hydrolases"/>
    <property type="match status" value="1"/>
</dbReference>
<evidence type="ECO:0000256" key="1">
    <source>
        <dbReference type="ARBA" id="ARBA00002074"/>
    </source>
</evidence>
<evidence type="ECO:0000313" key="17">
    <source>
        <dbReference type="EMBL" id="PHT52137.1"/>
    </source>
</evidence>
<keyword evidence="8" id="KW-0677">Repeat</keyword>
<reference evidence="17 18" key="1">
    <citation type="journal article" date="2017" name="Genome Biol.">
        <title>New reference genome sequences of hot pepper reveal the massive evolution of plant disease-resistance genes by retroduplication.</title>
        <authorList>
            <person name="Kim S."/>
            <person name="Park J."/>
            <person name="Yeom S.I."/>
            <person name="Kim Y.M."/>
            <person name="Seo E."/>
            <person name="Kim K.T."/>
            <person name="Kim M.S."/>
            <person name="Lee J.M."/>
            <person name="Cheong K."/>
            <person name="Shin H.S."/>
            <person name="Kim S.B."/>
            <person name="Han K."/>
            <person name="Lee J."/>
            <person name="Park M."/>
            <person name="Lee H.A."/>
            <person name="Lee H.Y."/>
            <person name="Lee Y."/>
            <person name="Oh S."/>
            <person name="Lee J.H."/>
            <person name="Choi E."/>
            <person name="Choi E."/>
            <person name="Lee S.E."/>
            <person name="Jeon J."/>
            <person name="Kim H."/>
            <person name="Choi G."/>
            <person name="Song H."/>
            <person name="Lee J."/>
            <person name="Lee S.C."/>
            <person name="Kwon J.K."/>
            <person name="Lee H.Y."/>
            <person name="Koo N."/>
            <person name="Hong Y."/>
            <person name="Kim R.W."/>
            <person name="Kang W.H."/>
            <person name="Huh J.H."/>
            <person name="Kang B.C."/>
            <person name="Yang T.J."/>
            <person name="Lee Y.H."/>
            <person name="Bennetzen J.L."/>
            <person name="Choi D."/>
        </authorList>
    </citation>
    <scope>NUCLEOTIDE SEQUENCE [LARGE SCALE GENOMIC DNA]</scope>
    <source>
        <strain evidence="18">cv. PBC81</strain>
    </source>
</reference>
<gene>
    <name evidence="17" type="ORF">CQW23_06599</name>
</gene>
<evidence type="ECO:0000313" key="18">
    <source>
        <dbReference type="Proteomes" id="UP000224567"/>
    </source>
</evidence>
<evidence type="ECO:0000256" key="5">
    <source>
        <dbReference type="ARBA" id="ARBA00022490"/>
    </source>
</evidence>
<keyword evidence="7" id="KW-0381">Hypersensitive response</keyword>
<dbReference type="GO" id="GO:0051607">
    <property type="term" value="P:defense response to virus"/>
    <property type="evidence" value="ECO:0007669"/>
    <property type="project" value="UniProtKB-ARBA"/>
</dbReference>
<reference evidence="18" key="2">
    <citation type="journal article" date="2017" name="J. Anim. Genet.">
        <title>Multiple reference genome sequences of hot pepper reveal the massive evolution of plant disease resistance genes by retroduplication.</title>
        <authorList>
            <person name="Kim S."/>
            <person name="Park J."/>
            <person name="Yeom S.-I."/>
            <person name="Kim Y.-M."/>
            <person name="Seo E."/>
            <person name="Kim K.-T."/>
            <person name="Kim M.-S."/>
            <person name="Lee J.M."/>
            <person name="Cheong K."/>
            <person name="Shin H.-S."/>
            <person name="Kim S.-B."/>
            <person name="Han K."/>
            <person name="Lee J."/>
            <person name="Park M."/>
            <person name="Lee H.-A."/>
            <person name="Lee H.-Y."/>
            <person name="Lee Y."/>
            <person name="Oh S."/>
            <person name="Lee J.H."/>
            <person name="Choi E."/>
            <person name="Choi E."/>
            <person name="Lee S.E."/>
            <person name="Jeon J."/>
            <person name="Kim H."/>
            <person name="Choi G."/>
            <person name="Song H."/>
            <person name="Lee J."/>
            <person name="Lee S.-C."/>
            <person name="Kwon J.-K."/>
            <person name="Lee H.-Y."/>
            <person name="Koo N."/>
            <person name="Hong Y."/>
            <person name="Kim R.W."/>
            <person name="Kang W.-H."/>
            <person name="Huh J.H."/>
            <person name="Kang B.-C."/>
            <person name="Yang T.-J."/>
            <person name="Lee Y.-H."/>
            <person name="Bennetzen J.L."/>
            <person name="Choi D."/>
        </authorList>
    </citation>
    <scope>NUCLEOTIDE SEQUENCE [LARGE SCALE GENOMIC DNA]</scope>
    <source>
        <strain evidence="18">cv. PBC81</strain>
    </source>
</reference>
<dbReference type="InterPro" id="IPR036388">
    <property type="entry name" value="WH-like_DNA-bd_sf"/>
</dbReference>
<evidence type="ECO:0000256" key="6">
    <source>
        <dbReference type="ARBA" id="ARBA00022614"/>
    </source>
</evidence>
<evidence type="ECO:0000256" key="13">
    <source>
        <dbReference type="ARBA" id="ARBA00023136"/>
    </source>
</evidence>
<dbReference type="Proteomes" id="UP000224567">
    <property type="component" value="Unassembled WGS sequence"/>
</dbReference>
<feature type="domain" description="NB-ARC" evidence="14">
    <location>
        <begin position="146"/>
        <end position="317"/>
    </location>
</feature>
<dbReference type="InterPro" id="IPR002182">
    <property type="entry name" value="NB-ARC"/>
</dbReference>
<evidence type="ECO:0000256" key="10">
    <source>
        <dbReference type="ARBA" id="ARBA00022821"/>
    </source>
</evidence>
<comment type="function">
    <text evidence="1">Confers resistance to late blight (Phytophthora infestans) races carrying the avirulence gene Avr1. Resistance proteins guard the plant against pathogens that contain an appropriate avirulence protein via an indirect interaction with this avirulence protein. That triggers a defense system including the hypersensitive response, which restricts the pathogen growth.</text>
</comment>
<dbReference type="Pfam" id="PF23559">
    <property type="entry name" value="WHD_DRP"/>
    <property type="match status" value="1"/>
</dbReference>
<comment type="caution">
    <text evidence="17">The sequence shown here is derived from an EMBL/GenBank/DDBJ whole genome shotgun (WGS) entry which is preliminary data.</text>
</comment>
<name>A0A2G2X3U3_CAPBA</name>
<dbReference type="InterPro" id="IPR042197">
    <property type="entry name" value="Apaf_helical"/>
</dbReference>
<dbReference type="GO" id="GO:0016020">
    <property type="term" value="C:membrane"/>
    <property type="evidence" value="ECO:0007669"/>
    <property type="project" value="UniProtKB-SubCell"/>
</dbReference>
<organism evidence="17 18">
    <name type="scientific">Capsicum baccatum</name>
    <name type="common">Peruvian pepper</name>
    <dbReference type="NCBI Taxonomy" id="33114"/>
    <lineage>
        <taxon>Eukaryota</taxon>
        <taxon>Viridiplantae</taxon>
        <taxon>Streptophyta</taxon>
        <taxon>Embryophyta</taxon>
        <taxon>Tracheophyta</taxon>
        <taxon>Spermatophyta</taxon>
        <taxon>Magnoliopsida</taxon>
        <taxon>eudicotyledons</taxon>
        <taxon>Gunneridae</taxon>
        <taxon>Pentapetalae</taxon>
        <taxon>asterids</taxon>
        <taxon>lamiids</taxon>
        <taxon>Solanales</taxon>
        <taxon>Solanaceae</taxon>
        <taxon>Solanoideae</taxon>
        <taxon>Capsiceae</taxon>
        <taxon>Capsicum</taxon>
    </lineage>
</organism>
<dbReference type="GO" id="GO:0005524">
    <property type="term" value="F:ATP binding"/>
    <property type="evidence" value="ECO:0007669"/>
    <property type="project" value="UniProtKB-KW"/>
</dbReference>
<dbReference type="Pfam" id="PF23598">
    <property type="entry name" value="LRR_14"/>
    <property type="match status" value="1"/>
</dbReference>
<comment type="similarity">
    <text evidence="4">Belongs to the disease resistance NB-LRR family.</text>
</comment>
<comment type="subcellular location">
    <subcellularLocation>
        <location evidence="3">Cytoplasm</location>
    </subcellularLocation>
    <subcellularLocation>
        <location evidence="2">Membrane</location>
        <topology evidence="2">Peripheral membrane protein</topology>
    </subcellularLocation>
</comment>
<evidence type="ECO:0000256" key="4">
    <source>
        <dbReference type="ARBA" id="ARBA00008894"/>
    </source>
</evidence>
<sequence>MAYAAITSLMRTIDQSMQFSGYNLQSFYEKFEYLRGILEKNCQTTSHAEALTSLEVEIIELACNTEDMVDIVSRKIFSTENEITRKMESCELRFVLKQALGDIDFAINKWMATRLDVEDTKPRNLGISDVSEYVSEPDVDVMVGHENEFEMMQDQLVRGGSELEVVSIVGMGGIGKTTLANKIYSDSFIMPHFDIRAKVTVSQVYCARVVLMGLLSCISAKTDGCHEQQDDGQLGDRLQKLLKGRRYLVVIDDIWTKRAWDDIKLCLPDSNCGSRILLTTRDMEVAEYASSGKPPCRMRLMNSDESWSLLCEKVFMKGFCPPEFEQLGKQIAFKCRGLPLAIIVIAGLLSKIGKTLNEWKNVAENVSSMVRTNLDDHCLRVLALSYHHLPHHVKACFLYFAIFPEDHVIFVDKLTELWVAEGFLKVEETLGIKEVAEKCLKDLIDRSLIFAHQLSFDGKLKSCKIHDVTREFCLKEARSMNFLNDGRKNDQTTTSTQPMHISSRSRGRISIQNGEELARCGNSEARGIFLFYRYRGFNSELSHFKLVRVLDLALLRCSTFPSWILDLIHLRYLALTLSPGFESYIPPSLTIPQSISSLHYLQTFILKIPHHEVSRNPFKLPSDILTMPHLSHLCLDWNYLSYRDRSGKSSVLKTLYSLSGWNPLYCTGSVFRLIPNLKKLQICGTREDFRDSREIFYLHNLDQLEELAFRVATPQDSPHRNHLSPMILLPSPGAFPQNLKKLALTRTCLLWKHLNIVGKLPKLESLKLTHDACVGKEWQTVEQGFPRLKYLLLKRLCIRSWRASSIHFPRLERLFIKACWYLDTIPFDFSEITTLELIDISGCAQSVVNSAKQIQLDIEDNYASTIEVHIC</sequence>
<dbReference type="PANTHER" id="PTHR23155">
    <property type="entry name" value="DISEASE RESISTANCE PROTEIN RP"/>
    <property type="match status" value="1"/>
</dbReference>
<keyword evidence="10" id="KW-0611">Plant defense</keyword>
<feature type="domain" description="Disease resistance R13L4/SHOC-2-like LRR" evidence="16">
    <location>
        <begin position="530"/>
        <end position="840"/>
    </location>
</feature>
<dbReference type="PRINTS" id="PR00364">
    <property type="entry name" value="DISEASERSIST"/>
</dbReference>
<dbReference type="FunFam" id="1.10.10.10:FF:000322">
    <property type="entry name" value="Probable disease resistance protein At1g63360"/>
    <property type="match status" value="1"/>
</dbReference>
<dbReference type="GO" id="GO:0043531">
    <property type="term" value="F:ADP binding"/>
    <property type="evidence" value="ECO:0007669"/>
    <property type="project" value="InterPro"/>
</dbReference>
<dbReference type="Gene3D" id="1.20.5.4130">
    <property type="match status" value="1"/>
</dbReference>
<feature type="domain" description="Disease resistance protein winged helix" evidence="15">
    <location>
        <begin position="402"/>
        <end position="472"/>
    </location>
</feature>
<evidence type="ECO:0000256" key="11">
    <source>
        <dbReference type="ARBA" id="ARBA00022840"/>
    </source>
</evidence>
<dbReference type="SUPFAM" id="SSF52058">
    <property type="entry name" value="L domain-like"/>
    <property type="match status" value="1"/>
</dbReference>
<dbReference type="Gene3D" id="1.10.8.430">
    <property type="entry name" value="Helical domain of apoptotic protease-activating factors"/>
    <property type="match status" value="1"/>
</dbReference>
<dbReference type="InterPro" id="IPR032675">
    <property type="entry name" value="LRR_dom_sf"/>
</dbReference>
<dbReference type="Gene3D" id="1.10.10.10">
    <property type="entry name" value="Winged helix-like DNA-binding domain superfamily/Winged helix DNA-binding domain"/>
    <property type="match status" value="1"/>
</dbReference>
<dbReference type="GO" id="GO:0009626">
    <property type="term" value="P:plant-type hypersensitive response"/>
    <property type="evidence" value="ECO:0007669"/>
    <property type="project" value="UniProtKB-KW"/>
</dbReference>
<accession>A0A2G2X3U3</accession>
<keyword evidence="18" id="KW-1185">Reference proteome</keyword>
<dbReference type="SUPFAM" id="SSF52540">
    <property type="entry name" value="P-loop containing nucleoside triphosphate hydrolases"/>
    <property type="match status" value="1"/>
</dbReference>
<dbReference type="Gene3D" id="3.80.10.10">
    <property type="entry name" value="Ribonuclease Inhibitor"/>
    <property type="match status" value="1"/>
</dbReference>
<keyword evidence="13" id="KW-0472">Membrane</keyword>
<dbReference type="Pfam" id="PF00931">
    <property type="entry name" value="NB-ARC"/>
    <property type="match status" value="1"/>
</dbReference>
<evidence type="ECO:0000256" key="2">
    <source>
        <dbReference type="ARBA" id="ARBA00004170"/>
    </source>
</evidence>
<evidence type="ECO:0000256" key="9">
    <source>
        <dbReference type="ARBA" id="ARBA00022741"/>
    </source>
</evidence>
<evidence type="ECO:0000259" key="15">
    <source>
        <dbReference type="Pfam" id="PF23559"/>
    </source>
</evidence>
<evidence type="ECO:0000259" key="16">
    <source>
        <dbReference type="Pfam" id="PF23598"/>
    </source>
</evidence>
<keyword evidence="9" id="KW-0547">Nucleotide-binding</keyword>
<evidence type="ECO:0000256" key="8">
    <source>
        <dbReference type="ARBA" id="ARBA00022737"/>
    </source>
</evidence>
<evidence type="ECO:0000259" key="14">
    <source>
        <dbReference type="Pfam" id="PF00931"/>
    </source>
</evidence>
<dbReference type="InterPro" id="IPR044974">
    <property type="entry name" value="Disease_R_plants"/>
</dbReference>
<keyword evidence="5" id="KW-0963">Cytoplasm</keyword>
<evidence type="ECO:0000256" key="7">
    <source>
        <dbReference type="ARBA" id="ARBA00022667"/>
    </source>
</evidence>
<protein>
    <submittedName>
        <fullName evidence="17">Uncharacterized protein</fullName>
    </submittedName>
</protein>
<dbReference type="PANTHER" id="PTHR23155:SF1152">
    <property type="entry name" value="AAA+ ATPASE DOMAIN-CONTAINING PROTEIN"/>
    <property type="match status" value="1"/>
</dbReference>
<dbReference type="EMBL" id="MLFT02000003">
    <property type="protein sequence ID" value="PHT52137.1"/>
    <property type="molecule type" value="Genomic_DNA"/>
</dbReference>
<proteinExistence type="inferred from homology"/>
<keyword evidence="12" id="KW-0175">Coiled coil</keyword>
<dbReference type="InterPro" id="IPR055414">
    <property type="entry name" value="LRR_R13L4/SHOC2-like"/>
</dbReference>
<keyword evidence="11" id="KW-0067">ATP-binding</keyword>
<dbReference type="FunFam" id="3.40.50.300:FF:001091">
    <property type="entry name" value="Probable disease resistance protein At1g61300"/>
    <property type="match status" value="1"/>
</dbReference>
<evidence type="ECO:0000256" key="12">
    <source>
        <dbReference type="ARBA" id="ARBA00023054"/>
    </source>
</evidence>
<dbReference type="AlphaFoldDB" id="A0A2G2X3U3"/>
<dbReference type="InterPro" id="IPR058922">
    <property type="entry name" value="WHD_DRP"/>
</dbReference>
<dbReference type="OrthoDB" id="1263764at2759"/>
<evidence type="ECO:0000256" key="3">
    <source>
        <dbReference type="ARBA" id="ARBA00004496"/>
    </source>
</evidence>